<reference evidence="1 2" key="1">
    <citation type="submission" date="2014-04" db="EMBL/GenBank/DDBJ databases">
        <authorList>
            <consortium name="DOE Joint Genome Institute"/>
            <person name="Kuo A."/>
            <person name="Kohler A."/>
            <person name="Costa M.D."/>
            <person name="Nagy L.G."/>
            <person name="Floudas D."/>
            <person name="Copeland A."/>
            <person name="Barry K.W."/>
            <person name="Cichocki N."/>
            <person name="Veneault-Fourrey C."/>
            <person name="LaButti K."/>
            <person name="Lindquist E.A."/>
            <person name="Lipzen A."/>
            <person name="Lundell T."/>
            <person name="Morin E."/>
            <person name="Murat C."/>
            <person name="Sun H."/>
            <person name="Tunlid A."/>
            <person name="Henrissat B."/>
            <person name="Grigoriev I.V."/>
            <person name="Hibbett D.S."/>
            <person name="Martin F."/>
            <person name="Nordberg H.P."/>
            <person name="Cantor M.N."/>
            <person name="Hua S.X."/>
        </authorList>
    </citation>
    <scope>NUCLEOTIDE SEQUENCE [LARGE SCALE GENOMIC DNA]</scope>
    <source>
        <strain evidence="1 2">Marx 270</strain>
    </source>
</reference>
<dbReference type="EMBL" id="KN831954">
    <property type="protein sequence ID" value="KIO09384.1"/>
    <property type="molecule type" value="Genomic_DNA"/>
</dbReference>
<dbReference type="Proteomes" id="UP000054217">
    <property type="component" value="Unassembled WGS sequence"/>
</dbReference>
<evidence type="ECO:0000313" key="2">
    <source>
        <dbReference type="Proteomes" id="UP000054217"/>
    </source>
</evidence>
<protein>
    <submittedName>
        <fullName evidence="1">Uncharacterized protein</fullName>
    </submittedName>
</protein>
<accession>A0A0C3PM47</accession>
<organism evidence="1 2">
    <name type="scientific">Pisolithus tinctorius Marx 270</name>
    <dbReference type="NCBI Taxonomy" id="870435"/>
    <lineage>
        <taxon>Eukaryota</taxon>
        <taxon>Fungi</taxon>
        <taxon>Dikarya</taxon>
        <taxon>Basidiomycota</taxon>
        <taxon>Agaricomycotina</taxon>
        <taxon>Agaricomycetes</taxon>
        <taxon>Agaricomycetidae</taxon>
        <taxon>Boletales</taxon>
        <taxon>Sclerodermatineae</taxon>
        <taxon>Pisolithaceae</taxon>
        <taxon>Pisolithus</taxon>
    </lineage>
</organism>
<dbReference type="HOGENOM" id="CLU_2942721_0_0_1"/>
<gene>
    <name evidence="1" type="ORF">M404DRAFT_996206</name>
</gene>
<proteinExistence type="predicted"/>
<keyword evidence="2" id="KW-1185">Reference proteome</keyword>
<reference evidence="2" key="2">
    <citation type="submission" date="2015-01" db="EMBL/GenBank/DDBJ databases">
        <title>Evolutionary Origins and Diversification of the Mycorrhizal Mutualists.</title>
        <authorList>
            <consortium name="DOE Joint Genome Institute"/>
            <consortium name="Mycorrhizal Genomics Consortium"/>
            <person name="Kohler A."/>
            <person name="Kuo A."/>
            <person name="Nagy L.G."/>
            <person name="Floudas D."/>
            <person name="Copeland A."/>
            <person name="Barry K.W."/>
            <person name="Cichocki N."/>
            <person name="Veneault-Fourrey C."/>
            <person name="LaButti K."/>
            <person name="Lindquist E.A."/>
            <person name="Lipzen A."/>
            <person name="Lundell T."/>
            <person name="Morin E."/>
            <person name="Murat C."/>
            <person name="Riley R."/>
            <person name="Ohm R."/>
            <person name="Sun H."/>
            <person name="Tunlid A."/>
            <person name="Henrissat B."/>
            <person name="Grigoriev I.V."/>
            <person name="Hibbett D.S."/>
            <person name="Martin F."/>
        </authorList>
    </citation>
    <scope>NUCLEOTIDE SEQUENCE [LARGE SCALE GENOMIC DNA]</scope>
    <source>
        <strain evidence="2">Marx 270</strain>
    </source>
</reference>
<name>A0A0C3PM47_PISTI</name>
<evidence type="ECO:0000313" key="1">
    <source>
        <dbReference type="EMBL" id="KIO09384.1"/>
    </source>
</evidence>
<dbReference type="AlphaFoldDB" id="A0A0C3PM47"/>
<sequence length="60" mass="6889">MSARKWIWTYINSTWLVERSHDDIHTALFYCVPGHGITSQNVAESLPVLYTCMTFPSDPT</sequence>
<dbReference type="InParanoid" id="A0A0C3PM47"/>